<evidence type="ECO:0000313" key="1">
    <source>
        <dbReference type="EMBL" id="MFC5456270.1"/>
    </source>
</evidence>
<evidence type="ECO:0000313" key="2">
    <source>
        <dbReference type="Proteomes" id="UP001596052"/>
    </source>
</evidence>
<proteinExistence type="predicted"/>
<keyword evidence="2" id="KW-1185">Reference proteome</keyword>
<dbReference type="RefSeq" id="WP_377168344.1">
    <property type="nucleotide sequence ID" value="NZ_JBHSMQ010000005.1"/>
</dbReference>
<comment type="caution">
    <text evidence="1">The sequence shown here is derived from an EMBL/GenBank/DDBJ whole genome shotgun (WGS) entry which is preliminary data.</text>
</comment>
<dbReference type="EMBL" id="JBHSMQ010000005">
    <property type="protein sequence ID" value="MFC5456270.1"/>
    <property type="molecule type" value="Genomic_DNA"/>
</dbReference>
<organism evidence="1 2">
    <name type="scientific">Prosthecobacter fluviatilis</name>
    <dbReference type="NCBI Taxonomy" id="445931"/>
    <lineage>
        <taxon>Bacteria</taxon>
        <taxon>Pseudomonadati</taxon>
        <taxon>Verrucomicrobiota</taxon>
        <taxon>Verrucomicrobiia</taxon>
        <taxon>Verrucomicrobiales</taxon>
        <taxon>Verrucomicrobiaceae</taxon>
        <taxon>Prosthecobacter</taxon>
    </lineage>
</organism>
<dbReference type="Proteomes" id="UP001596052">
    <property type="component" value="Unassembled WGS sequence"/>
</dbReference>
<accession>A0ABW0KSE2</accession>
<gene>
    <name evidence="1" type="ORF">ACFQDI_15505</name>
</gene>
<name>A0ABW0KSE2_9BACT</name>
<reference evidence="2" key="1">
    <citation type="journal article" date="2019" name="Int. J. Syst. Evol. Microbiol.">
        <title>The Global Catalogue of Microorganisms (GCM) 10K type strain sequencing project: providing services to taxonomists for standard genome sequencing and annotation.</title>
        <authorList>
            <consortium name="The Broad Institute Genomics Platform"/>
            <consortium name="The Broad Institute Genome Sequencing Center for Infectious Disease"/>
            <person name="Wu L."/>
            <person name="Ma J."/>
        </authorList>
    </citation>
    <scope>NUCLEOTIDE SEQUENCE [LARGE SCALE GENOMIC DNA]</scope>
    <source>
        <strain evidence="2">CGMCC 4.1469</strain>
    </source>
</reference>
<sequence>MLYAITWIGGFRLHSIALKKQAQSLYDECRKAEAEAAVDRAHLGLAPYQSDLLPGGPVATTN</sequence>
<protein>
    <submittedName>
        <fullName evidence="1">Uncharacterized protein</fullName>
    </submittedName>
</protein>